<evidence type="ECO:0000259" key="12">
    <source>
        <dbReference type="Pfam" id="PF07715"/>
    </source>
</evidence>
<name>A0A927B595_9BACT</name>
<dbReference type="NCBIfam" id="TIGR04057">
    <property type="entry name" value="SusC_RagA_signa"/>
    <property type="match status" value="1"/>
</dbReference>
<keyword evidence="10" id="KW-0732">Signal</keyword>
<reference evidence="13" key="1">
    <citation type="submission" date="2020-09" db="EMBL/GenBank/DDBJ databases">
        <authorList>
            <person name="Kim M.K."/>
        </authorList>
    </citation>
    <scope>NUCLEOTIDE SEQUENCE</scope>
    <source>
        <strain evidence="13">BT704</strain>
    </source>
</reference>
<evidence type="ECO:0000256" key="9">
    <source>
        <dbReference type="RuleBase" id="RU003357"/>
    </source>
</evidence>
<dbReference type="InterPro" id="IPR008969">
    <property type="entry name" value="CarboxyPept-like_regulatory"/>
</dbReference>
<protein>
    <submittedName>
        <fullName evidence="13">TonB-dependent receptor</fullName>
    </submittedName>
</protein>
<dbReference type="Proteomes" id="UP000653797">
    <property type="component" value="Unassembled WGS sequence"/>
</dbReference>
<keyword evidence="7 8" id="KW-0998">Cell outer membrane</keyword>
<evidence type="ECO:0000256" key="10">
    <source>
        <dbReference type="SAM" id="SignalP"/>
    </source>
</evidence>
<dbReference type="Pfam" id="PF00593">
    <property type="entry name" value="TonB_dep_Rec_b-barrel"/>
    <property type="match status" value="1"/>
</dbReference>
<proteinExistence type="inferred from homology"/>
<keyword evidence="5 9" id="KW-0798">TonB box</keyword>
<feature type="domain" description="TonB-dependent receptor-like beta-barrel" evidence="11">
    <location>
        <begin position="424"/>
        <end position="875"/>
    </location>
</feature>
<dbReference type="Gene3D" id="2.60.40.1120">
    <property type="entry name" value="Carboxypeptidase-like, regulatory domain"/>
    <property type="match status" value="1"/>
</dbReference>
<dbReference type="Pfam" id="PF07715">
    <property type="entry name" value="Plug"/>
    <property type="match status" value="1"/>
</dbReference>
<dbReference type="InterPro" id="IPR023996">
    <property type="entry name" value="TonB-dep_OMP_SusC/RagA"/>
</dbReference>
<feature type="domain" description="TonB-dependent receptor plug" evidence="12">
    <location>
        <begin position="116"/>
        <end position="224"/>
    </location>
</feature>
<gene>
    <name evidence="13" type="ORF">IC230_23500</name>
</gene>
<dbReference type="InterPro" id="IPR039426">
    <property type="entry name" value="TonB-dep_rcpt-like"/>
</dbReference>
<dbReference type="SUPFAM" id="SSF56935">
    <property type="entry name" value="Porins"/>
    <property type="match status" value="1"/>
</dbReference>
<dbReference type="InterPro" id="IPR012910">
    <property type="entry name" value="Plug_dom"/>
</dbReference>
<evidence type="ECO:0000313" key="14">
    <source>
        <dbReference type="Proteomes" id="UP000653797"/>
    </source>
</evidence>
<keyword evidence="6 8" id="KW-0472">Membrane</keyword>
<dbReference type="InterPro" id="IPR023997">
    <property type="entry name" value="TonB-dep_OMP_SusC/RagA_CS"/>
</dbReference>
<dbReference type="AlphaFoldDB" id="A0A927B595"/>
<keyword evidence="13" id="KW-0675">Receptor</keyword>
<accession>A0A927B595</accession>
<comment type="caution">
    <text evidence="13">The sequence shown here is derived from an EMBL/GenBank/DDBJ whole genome shotgun (WGS) entry which is preliminary data.</text>
</comment>
<evidence type="ECO:0000256" key="1">
    <source>
        <dbReference type="ARBA" id="ARBA00004571"/>
    </source>
</evidence>
<dbReference type="GO" id="GO:0009279">
    <property type="term" value="C:cell outer membrane"/>
    <property type="evidence" value="ECO:0007669"/>
    <property type="project" value="UniProtKB-SubCell"/>
</dbReference>
<dbReference type="RefSeq" id="WP_191041514.1">
    <property type="nucleotide sequence ID" value="NZ_JACXAA010000010.1"/>
</dbReference>
<keyword evidence="14" id="KW-1185">Reference proteome</keyword>
<dbReference type="InterPro" id="IPR036942">
    <property type="entry name" value="Beta-barrel_TonB_sf"/>
</dbReference>
<feature type="chain" id="PRO_5037333457" evidence="10">
    <location>
        <begin position="23"/>
        <end position="1053"/>
    </location>
</feature>
<evidence type="ECO:0000256" key="2">
    <source>
        <dbReference type="ARBA" id="ARBA00022448"/>
    </source>
</evidence>
<evidence type="ECO:0000256" key="7">
    <source>
        <dbReference type="ARBA" id="ARBA00023237"/>
    </source>
</evidence>
<dbReference type="EMBL" id="JACXAA010000010">
    <property type="protein sequence ID" value="MBD2755886.1"/>
    <property type="molecule type" value="Genomic_DNA"/>
</dbReference>
<dbReference type="PROSITE" id="PS52016">
    <property type="entry name" value="TONB_DEPENDENT_REC_3"/>
    <property type="match status" value="1"/>
</dbReference>
<dbReference type="Gene3D" id="2.40.170.20">
    <property type="entry name" value="TonB-dependent receptor, beta-barrel domain"/>
    <property type="match status" value="1"/>
</dbReference>
<dbReference type="NCBIfam" id="TIGR04056">
    <property type="entry name" value="OMP_RagA_SusC"/>
    <property type="match status" value="1"/>
</dbReference>
<dbReference type="InterPro" id="IPR037066">
    <property type="entry name" value="Plug_dom_sf"/>
</dbReference>
<keyword evidence="3 8" id="KW-1134">Transmembrane beta strand</keyword>
<sequence>MRKKNYLFTLVALLLTATLALAQQRTITGSVLDSKTKDALPGASIIIPGTTTGTVADATGKFTISVPQSATGVTVSFIGYATQDVSVANTNNITVLLAEGGQLAEVVVLGYTTARRQDLTGAVAIVDVAATKATSSGNPMQALQGRVPGLYVEKSGTPSGESSRVLIRGANTLGNNDPLYIIDGVPTKRPFVFQSLNSTAIQSIQVLKDASSASIYGARASNGVIIVTTKNGYNTDGKLNVQFNTSISSQSEKPERFKMLNAVDRGRALWQASVNDGADPASAYGEIYNFDWNKNFSNPVLNNVTVQPFVGGNQNVPAGDTDWQKELYQTGYVTNNDLTISGGTKSSSILVNLSYLNTKGMVRFTDYNRITGRVNGLTSLADNRVKFGVNLQMTASRETPVTTDLGGAPTPGLAVTLAPTIPVYTKTGDYAGPIGSGYSDRNNPVFMQYINRWDKIRRTFVFGNVFTEIEPIRGLIFRSSLGMDNAGFSNKNIEQSFQNGFIARSLNSLTLNTNQFLSLTWTNTLRYNFELGQHRFNVLAGVESIKDNLDNVVSYRENFAVQTEDYFVLSAASGNASSTGTSTGSRLLSQFARIDYGFGDRYLAALTLRRDGSSRFGTDNRYGFFPAASVGWRIDKEAFMQNVKAISNLKLRAGVGRIGNQDIGDLARFGLFEPRYGTLASQVPNGHNSFFDQYWNVGTAYDLNGTNSGTLPSGFVQTQGANAALKWETTDELNVGLDFGFLNGSLVGSFDYFTRTTKDILIQPPVAAAVGEGQLRFVNGATKTNKGFELLLTYYGKPKGDFRYNVSANFARFRDKITVLPEEVRSAFAGNAVTTIIGHSQFDLFGYRTDGLFQSQEEVTKHAAQVGAAPGRIRYRDLNGDGKIDALDQEFFGTTLPGLEYGVRAEFGYKNFDLSIFGSGIASRTGFDPYTFYNNFIRGRENVGPGVFGAWTPQNTSSRIPALTLADGNNETRSSDYFNVSTAYFKLRNVQLGYTFPRDMVGKIGMTSLRLYLMAENVFWLKNKNFLGPDPERIDVNTVPVPRTITFGLNVSF</sequence>
<evidence type="ECO:0000259" key="11">
    <source>
        <dbReference type="Pfam" id="PF00593"/>
    </source>
</evidence>
<comment type="subcellular location">
    <subcellularLocation>
        <location evidence="1 8">Cell outer membrane</location>
        <topology evidence="1 8">Multi-pass membrane protein</topology>
    </subcellularLocation>
</comment>
<dbReference type="Pfam" id="PF13715">
    <property type="entry name" value="CarbopepD_reg_2"/>
    <property type="match status" value="1"/>
</dbReference>
<feature type="signal peptide" evidence="10">
    <location>
        <begin position="1"/>
        <end position="22"/>
    </location>
</feature>
<keyword evidence="2 8" id="KW-0813">Transport</keyword>
<evidence type="ECO:0000256" key="8">
    <source>
        <dbReference type="PROSITE-ProRule" id="PRU01360"/>
    </source>
</evidence>
<evidence type="ECO:0000256" key="5">
    <source>
        <dbReference type="ARBA" id="ARBA00023077"/>
    </source>
</evidence>
<dbReference type="InterPro" id="IPR000531">
    <property type="entry name" value="Beta-barrel_TonB"/>
</dbReference>
<evidence type="ECO:0000313" key="13">
    <source>
        <dbReference type="EMBL" id="MBD2755886.1"/>
    </source>
</evidence>
<evidence type="ECO:0000256" key="4">
    <source>
        <dbReference type="ARBA" id="ARBA00022692"/>
    </source>
</evidence>
<dbReference type="SUPFAM" id="SSF49464">
    <property type="entry name" value="Carboxypeptidase regulatory domain-like"/>
    <property type="match status" value="1"/>
</dbReference>
<organism evidence="13 14">
    <name type="scientific">Spirosoma validum</name>
    <dbReference type="NCBI Taxonomy" id="2771355"/>
    <lineage>
        <taxon>Bacteria</taxon>
        <taxon>Pseudomonadati</taxon>
        <taxon>Bacteroidota</taxon>
        <taxon>Cytophagia</taxon>
        <taxon>Cytophagales</taxon>
        <taxon>Cytophagaceae</taxon>
        <taxon>Spirosoma</taxon>
    </lineage>
</organism>
<evidence type="ECO:0000256" key="3">
    <source>
        <dbReference type="ARBA" id="ARBA00022452"/>
    </source>
</evidence>
<comment type="similarity">
    <text evidence="8 9">Belongs to the TonB-dependent receptor family.</text>
</comment>
<evidence type="ECO:0000256" key="6">
    <source>
        <dbReference type="ARBA" id="ARBA00023136"/>
    </source>
</evidence>
<dbReference type="Gene3D" id="2.170.130.10">
    <property type="entry name" value="TonB-dependent receptor, plug domain"/>
    <property type="match status" value="1"/>
</dbReference>
<keyword evidence="4 8" id="KW-0812">Transmembrane</keyword>